<dbReference type="PANTHER" id="PTHR34387:SF2">
    <property type="entry name" value="SLR1258 PROTEIN"/>
    <property type="match status" value="1"/>
</dbReference>
<evidence type="ECO:0000313" key="2">
    <source>
        <dbReference type="EMBL" id="OGG84937.1"/>
    </source>
</evidence>
<keyword evidence="1" id="KW-0812">Transmembrane</keyword>
<comment type="caution">
    <text evidence="2">The sequence shown here is derived from an EMBL/GenBank/DDBJ whole genome shotgun (WGS) entry which is preliminary data.</text>
</comment>
<evidence type="ECO:0000313" key="3">
    <source>
        <dbReference type="Proteomes" id="UP000177325"/>
    </source>
</evidence>
<protein>
    <recommendedName>
        <fullName evidence="4">SIMPL domain-containing protein</fullName>
    </recommendedName>
</protein>
<proteinExistence type="predicted"/>
<keyword evidence="1" id="KW-0472">Membrane</keyword>
<dbReference type="Gene3D" id="3.30.70.2970">
    <property type="entry name" value="Protein of unknown function (DUF541), domain 2"/>
    <property type="match status" value="1"/>
</dbReference>
<dbReference type="AlphaFoldDB" id="A0A1F6FGE6"/>
<dbReference type="PROSITE" id="PS00430">
    <property type="entry name" value="TONB_DEPENDENT_REC_1"/>
    <property type="match status" value="1"/>
</dbReference>
<dbReference type="PANTHER" id="PTHR34387">
    <property type="entry name" value="SLR1258 PROTEIN"/>
    <property type="match status" value="1"/>
</dbReference>
<dbReference type="GO" id="GO:0006974">
    <property type="term" value="P:DNA damage response"/>
    <property type="evidence" value="ECO:0007669"/>
    <property type="project" value="TreeGrafter"/>
</dbReference>
<name>A0A1F6FGE6_9BACT</name>
<accession>A0A1F6FGE6</accession>
<evidence type="ECO:0008006" key="4">
    <source>
        <dbReference type="Google" id="ProtNLM"/>
    </source>
</evidence>
<gene>
    <name evidence="2" type="ORF">A3G90_02615</name>
</gene>
<dbReference type="Gene3D" id="3.30.110.170">
    <property type="entry name" value="Protein of unknown function (DUF541), domain 1"/>
    <property type="match status" value="1"/>
</dbReference>
<reference evidence="2 3" key="1">
    <citation type="journal article" date="2016" name="Nat. Commun.">
        <title>Thousands of microbial genomes shed light on interconnected biogeochemical processes in an aquifer system.</title>
        <authorList>
            <person name="Anantharaman K."/>
            <person name="Brown C.T."/>
            <person name="Hug L.A."/>
            <person name="Sharon I."/>
            <person name="Castelle C.J."/>
            <person name="Probst A.J."/>
            <person name="Thomas B.C."/>
            <person name="Singh A."/>
            <person name="Wilkins M.J."/>
            <person name="Karaoz U."/>
            <person name="Brodie E.L."/>
            <person name="Williams K.H."/>
            <person name="Hubbard S.S."/>
            <person name="Banfield J.F."/>
        </authorList>
    </citation>
    <scope>NUCLEOTIDE SEQUENCE [LARGE SCALE GENOMIC DNA]</scope>
</reference>
<dbReference type="Pfam" id="PF04402">
    <property type="entry name" value="SIMPL"/>
    <property type="match status" value="1"/>
</dbReference>
<dbReference type="InterPro" id="IPR052022">
    <property type="entry name" value="26kDa_periplasmic_antigen"/>
</dbReference>
<dbReference type="InterPro" id="IPR010916">
    <property type="entry name" value="TonB_box_CS"/>
</dbReference>
<evidence type="ECO:0000256" key="1">
    <source>
        <dbReference type="SAM" id="Phobius"/>
    </source>
</evidence>
<dbReference type="EMBL" id="MFMM01000001">
    <property type="protein sequence ID" value="OGG84937.1"/>
    <property type="molecule type" value="Genomic_DNA"/>
</dbReference>
<keyword evidence="1" id="KW-1133">Transmembrane helix</keyword>
<feature type="transmembrane region" description="Helical" evidence="1">
    <location>
        <begin position="12"/>
        <end position="32"/>
    </location>
</feature>
<dbReference type="InterPro" id="IPR007497">
    <property type="entry name" value="SIMPL/DUF541"/>
</dbReference>
<dbReference type="Proteomes" id="UP000177325">
    <property type="component" value="Unassembled WGS sequence"/>
</dbReference>
<dbReference type="STRING" id="1798525.A3G90_02615"/>
<sequence>MNFKKLFDYSEPLVAATTLFAVTLIVITVYGAQVLYDIKLAGDTVEVTGSTKEAVVADRGRLVINIETKTGLNDQAAGTARAQKAVDDTIAYLQAQNFTEYETPAGYVNTDYYYPQNGAAIQTGYTISRSVVVRSGELEKLTSLANDMGPLSGAGYTVTSGGMELTYSKLDEMRVKLLTSAIKDATDRAEAIASESGRTVGALRNATGGVVQVLAADGIEISDYGSYDTSSLNKEVMVTVRATFELK</sequence>
<organism evidence="2 3">
    <name type="scientific">Candidatus Kaiserbacteria bacterium RIFCSPLOWO2_12_FULL_45_26</name>
    <dbReference type="NCBI Taxonomy" id="1798525"/>
    <lineage>
        <taxon>Bacteria</taxon>
        <taxon>Candidatus Kaiseribacteriota</taxon>
    </lineage>
</organism>